<dbReference type="InterPro" id="IPR058627">
    <property type="entry name" value="MdtA-like_C"/>
</dbReference>
<reference evidence="2" key="1">
    <citation type="journal article" date="2014" name="Front. Microbiol.">
        <title>High frequency of phylogenetically diverse reductive dehalogenase-homologous genes in deep subseafloor sedimentary metagenomes.</title>
        <authorList>
            <person name="Kawai M."/>
            <person name="Futagami T."/>
            <person name="Toyoda A."/>
            <person name="Takaki Y."/>
            <person name="Nishi S."/>
            <person name="Hori S."/>
            <person name="Arai W."/>
            <person name="Tsubouchi T."/>
            <person name="Morono Y."/>
            <person name="Uchiyama I."/>
            <person name="Ito T."/>
            <person name="Fujiyama A."/>
            <person name="Inagaki F."/>
            <person name="Takami H."/>
        </authorList>
    </citation>
    <scope>NUCLEOTIDE SEQUENCE</scope>
    <source>
        <strain evidence="2">Expedition CK06-06</strain>
    </source>
</reference>
<name>X1DGX6_9ZZZZ</name>
<dbReference type="Pfam" id="PF25967">
    <property type="entry name" value="RND-MFP_C"/>
    <property type="match status" value="1"/>
</dbReference>
<accession>X1DGX6</accession>
<evidence type="ECO:0000259" key="1">
    <source>
        <dbReference type="Pfam" id="PF25967"/>
    </source>
</evidence>
<comment type="caution">
    <text evidence="2">The sequence shown here is derived from an EMBL/GenBank/DDBJ whole genome shotgun (WGS) entry which is preliminary data.</text>
</comment>
<dbReference type="EMBL" id="BART01024467">
    <property type="protein sequence ID" value="GAH04289.1"/>
    <property type="molecule type" value="Genomic_DNA"/>
</dbReference>
<organism evidence="2">
    <name type="scientific">marine sediment metagenome</name>
    <dbReference type="NCBI Taxonomy" id="412755"/>
    <lineage>
        <taxon>unclassified sequences</taxon>
        <taxon>metagenomes</taxon>
        <taxon>ecological metagenomes</taxon>
    </lineage>
</organism>
<dbReference type="AlphaFoldDB" id="X1DGX6"/>
<gene>
    <name evidence="2" type="ORF">S01H4_44184</name>
</gene>
<feature type="non-terminal residue" evidence="2">
    <location>
        <position position="1"/>
    </location>
</feature>
<proteinExistence type="predicted"/>
<protein>
    <recommendedName>
        <fullName evidence="1">Multidrug resistance protein MdtA-like C-terminal permuted SH3 domain-containing protein</fullName>
    </recommendedName>
</protein>
<feature type="domain" description="Multidrug resistance protein MdtA-like C-terminal permuted SH3" evidence="1">
    <location>
        <begin position="2"/>
        <end position="47"/>
    </location>
</feature>
<dbReference type="Gene3D" id="2.40.420.20">
    <property type="match status" value="1"/>
</dbReference>
<evidence type="ECO:0000313" key="2">
    <source>
        <dbReference type="EMBL" id="GAH04289.1"/>
    </source>
</evidence>
<sequence>KDNSSIWIVGENQTLEIRKVRPVWRDADVVLLKDGLKPGERLIVSDLPAPVEGMMVRVEPLKSEIKSDQPVKEKAAKDGTS</sequence>